<proteinExistence type="predicted"/>
<accession>A0A1B4XCV8</accession>
<dbReference type="SUPFAM" id="SSF82171">
    <property type="entry name" value="DPP6 N-terminal domain-like"/>
    <property type="match status" value="1"/>
</dbReference>
<dbReference type="InParanoid" id="A0A1B4XCV8"/>
<dbReference type="RefSeq" id="WP_096359270.1">
    <property type="nucleotide sequence ID" value="NZ_AP014879.1"/>
</dbReference>
<dbReference type="EMBL" id="AP014879">
    <property type="protein sequence ID" value="BAV32600.1"/>
    <property type="molecule type" value="Genomic_DNA"/>
</dbReference>
<reference evidence="2 3" key="1">
    <citation type="submission" date="2015-05" db="EMBL/GenBank/DDBJ databases">
        <title>Complete genome sequence of a sulfur-oxidizing gammaproteobacterium strain HA5.</title>
        <authorList>
            <person name="Miura A."/>
            <person name="Kojima H."/>
            <person name="Fukui M."/>
        </authorList>
    </citation>
    <scope>NUCLEOTIDE SEQUENCE [LARGE SCALE GENOMIC DNA]</scope>
    <source>
        <strain evidence="2 3">HA5</strain>
    </source>
</reference>
<keyword evidence="3" id="KW-1185">Reference proteome</keyword>
<evidence type="ECO:0000313" key="3">
    <source>
        <dbReference type="Proteomes" id="UP000243180"/>
    </source>
</evidence>
<dbReference type="Proteomes" id="UP000243180">
    <property type="component" value="Chromosome"/>
</dbReference>
<organism evidence="2 3">
    <name type="scientific">Sulfuricaulis limicola</name>
    <dbReference type="NCBI Taxonomy" id="1620215"/>
    <lineage>
        <taxon>Bacteria</taxon>
        <taxon>Pseudomonadati</taxon>
        <taxon>Pseudomonadota</taxon>
        <taxon>Gammaproteobacteria</taxon>
        <taxon>Acidiferrobacterales</taxon>
        <taxon>Acidiferrobacteraceae</taxon>
        <taxon>Sulfuricaulis</taxon>
    </lineage>
</organism>
<name>A0A1B4XCV8_9GAMM</name>
<evidence type="ECO:0000256" key="1">
    <source>
        <dbReference type="SAM" id="SignalP"/>
    </source>
</evidence>
<feature type="chain" id="PRO_5008572291" evidence="1">
    <location>
        <begin position="22"/>
        <end position="351"/>
    </location>
</feature>
<dbReference type="KEGG" id="slim:SCL_0278"/>
<protein>
    <submittedName>
        <fullName evidence="2">Uncharacterized protein</fullName>
    </submittedName>
</protein>
<gene>
    <name evidence="2" type="ORF">SCL_0278</name>
</gene>
<keyword evidence="1" id="KW-0732">Signal</keyword>
<dbReference type="AlphaFoldDB" id="A0A1B4XCV8"/>
<evidence type="ECO:0000313" key="2">
    <source>
        <dbReference type="EMBL" id="BAV32600.1"/>
    </source>
</evidence>
<feature type="signal peptide" evidence="1">
    <location>
        <begin position="1"/>
        <end position="21"/>
    </location>
</feature>
<sequence>MGRWVRSVFMAAGLLPMAALANPFSALPLLPTADIPASGKILTTLENGDYVLPRFSPDARYLAFAHVVMQGNTELTEIQALDLKTFKVTTLLDTKGSLEFAVYKSFVSGFFWTDATTLKAGISDGDVNGVNLIFDVAAGKLVSKKPFSHADDMPETEEAPAPDLTAAFPNLPPPVLANALANGFRAGEKKYVVQKNYWKQDNHIWLLDAGSRQLTRLVDIPEPWIYSLRGAFASGNAIILLVAWGQEAWLARHAGGRLELLYRFPVKNYQQTALRVEHARGERVLFQVSTGPDYEKRESFLFVYDRSGLRRIRETAPIYDLDVDTEGRLLCLSLWKGNNRRLVVREWKDPR</sequence>